<feature type="chain" id="PRO_5039934817" evidence="1">
    <location>
        <begin position="23"/>
        <end position="285"/>
    </location>
</feature>
<reference evidence="3" key="1">
    <citation type="submission" date="2025-08" db="UniProtKB">
        <authorList>
            <consortium name="RefSeq"/>
        </authorList>
    </citation>
    <scope>IDENTIFICATION</scope>
    <source>
        <strain evidence="3">Ishihara</strain>
        <tissue evidence="3">Whole body</tissue>
    </source>
</reference>
<dbReference type="GeneID" id="111351041"/>
<keyword evidence="2" id="KW-1185">Reference proteome</keyword>
<keyword evidence="1" id="KW-0732">Signal</keyword>
<evidence type="ECO:0000313" key="2">
    <source>
        <dbReference type="Proteomes" id="UP000301870"/>
    </source>
</evidence>
<proteinExistence type="predicted"/>
<gene>
    <name evidence="3" type="primary">LOC111351041</name>
</gene>
<sequence length="285" mass="33374">MFQQLHIKICVIIILHLHITWSYQVYHLDADEENEVLSKLKQVLQGYDIPNYAEVKPKKSRHRFKPAGKSMFVKRIIPHGYKTGEHEYDSRLNTVFKPLFRYHITKPSAGDEKSVVRMEPKIRDTNNDLVSLMKKEPNSQDLLPHLKKYLEHDIKEKLKWKKTKKRFKSLLDRLSLKDELKLLRAFDIDKSGELHDPFAPGKVPDYLGNGNSEQTPDAADQPGSKVVIPSYPFWNYWTYQKTIVQDNCPGNLVKQGNMCVSPIGHRKNARRLRRQPERVLRYGLF</sequence>
<name>A0A9J7DXB4_SPOLT</name>
<dbReference type="Proteomes" id="UP000301870">
    <property type="component" value="Chromosome 12"/>
</dbReference>
<evidence type="ECO:0000256" key="1">
    <source>
        <dbReference type="SAM" id="SignalP"/>
    </source>
</evidence>
<dbReference type="OrthoDB" id="7324543at2759"/>
<protein>
    <submittedName>
        <fullName evidence="3">Uncharacterized protein LOC111351041</fullName>
    </submittedName>
</protein>
<dbReference type="AlphaFoldDB" id="A0A9J7DXB4"/>
<accession>A0A9J7DXB4</accession>
<dbReference type="KEGG" id="sliu:111351041"/>
<organism evidence="2 3">
    <name type="scientific">Spodoptera litura</name>
    <name type="common">Asian cotton leafworm</name>
    <dbReference type="NCBI Taxonomy" id="69820"/>
    <lineage>
        <taxon>Eukaryota</taxon>
        <taxon>Metazoa</taxon>
        <taxon>Ecdysozoa</taxon>
        <taxon>Arthropoda</taxon>
        <taxon>Hexapoda</taxon>
        <taxon>Insecta</taxon>
        <taxon>Pterygota</taxon>
        <taxon>Neoptera</taxon>
        <taxon>Endopterygota</taxon>
        <taxon>Lepidoptera</taxon>
        <taxon>Glossata</taxon>
        <taxon>Ditrysia</taxon>
        <taxon>Noctuoidea</taxon>
        <taxon>Noctuidae</taxon>
        <taxon>Amphipyrinae</taxon>
        <taxon>Spodoptera</taxon>
    </lineage>
</organism>
<feature type="signal peptide" evidence="1">
    <location>
        <begin position="1"/>
        <end position="22"/>
    </location>
</feature>
<evidence type="ECO:0000313" key="3">
    <source>
        <dbReference type="RefSeq" id="XP_022818577.1"/>
    </source>
</evidence>
<dbReference type="RefSeq" id="XP_022818577.1">
    <property type="nucleotide sequence ID" value="XM_022962809.1"/>
</dbReference>